<comment type="caution">
    <text evidence="5">The sequence shown here is derived from an EMBL/GenBank/DDBJ whole genome shotgun (WGS) entry which is preliminary data.</text>
</comment>
<dbReference type="Proteomes" id="UP000809621">
    <property type="component" value="Unassembled WGS sequence"/>
</dbReference>
<dbReference type="Gene3D" id="3.40.50.2300">
    <property type="match status" value="1"/>
</dbReference>
<dbReference type="EMBL" id="JAFEUM010000002">
    <property type="protein sequence ID" value="MBM7035823.1"/>
    <property type="molecule type" value="Genomic_DNA"/>
</dbReference>
<protein>
    <submittedName>
        <fullName evidence="5">Response regulator</fullName>
    </submittedName>
</protein>
<reference evidence="5 6" key="1">
    <citation type="submission" date="2021-02" db="EMBL/GenBank/DDBJ databases">
        <authorList>
            <person name="Park J.-S."/>
        </authorList>
    </citation>
    <scope>NUCLEOTIDE SEQUENCE [LARGE SCALE GENOMIC DNA]</scope>
    <source>
        <strain evidence="5 6">188UL20-2</strain>
    </source>
</reference>
<dbReference type="InterPro" id="IPR050595">
    <property type="entry name" value="Bact_response_regulator"/>
</dbReference>
<evidence type="ECO:0000256" key="1">
    <source>
        <dbReference type="ARBA" id="ARBA00022500"/>
    </source>
</evidence>
<dbReference type="SMART" id="SM00448">
    <property type="entry name" value="REC"/>
    <property type="match status" value="1"/>
</dbReference>
<keyword evidence="1" id="KW-0145">Chemotaxis</keyword>
<dbReference type="Gene3D" id="3.40.1550.10">
    <property type="entry name" value="CheC-like"/>
    <property type="match status" value="1"/>
</dbReference>
<keyword evidence="2 3" id="KW-0597">Phosphoprotein</keyword>
<evidence type="ECO:0000256" key="3">
    <source>
        <dbReference type="PROSITE-ProRule" id="PRU00169"/>
    </source>
</evidence>
<dbReference type="InterPro" id="IPR028976">
    <property type="entry name" value="CheC-like_sf"/>
</dbReference>
<dbReference type="SUPFAM" id="SSF103039">
    <property type="entry name" value="CheC-like"/>
    <property type="match status" value="1"/>
</dbReference>
<dbReference type="PANTHER" id="PTHR44591">
    <property type="entry name" value="STRESS RESPONSE REGULATOR PROTEIN 1"/>
    <property type="match status" value="1"/>
</dbReference>
<accession>A0ABS2HE13</accession>
<feature type="domain" description="Response regulatory" evidence="4">
    <location>
        <begin position="2"/>
        <end position="117"/>
    </location>
</feature>
<dbReference type="CDD" id="cd17593">
    <property type="entry name" value="REC_CheC-like"/>
    <property type="match status" value="1"/>
</dbReference>
<dbReference type="PANTHER" id="PTHR44591:SF24">
    <property type="entry name" value="PROTEIN-GLUTAMATE METHYLESTERASE_PROTEIN-GLUTAMINE GLUTAMINASE 1"/>
    <property type="match status" value="1"/>
</dbReference>
<dbReference type="PROSITE" id="PS50110">
    <property type="entry name" value="RESPONSE_REGULATORY"/>
    <property type="match status" value="1"/>
</dbReference>
<dbReference type="Pfam" id="PF00072">
    <property type="entry name" value="Response_reg"/>
    <property type="match status" value="1"/>
</dbReference>
<proteinExistence type="predicted"/>
<evidence type="ECO:0000256" key="2">
    <source>
        <dbReference type="ARBA" id="ARBA00022553"/>
    </source>
</evidence>
<evidence type="ECO:0000313" key="6">
    <source>
        <dbReference type="Proteomes" id="UP000809621"/>
    </source>
</evidence>
<evidence type="ECO:0000259" key="4">
    <source>
        <dbReference type="PROSITE" id="PS50110"/>
    </source>
</evidence>
<gene>
    <name evidence="5" type="ORF">JQC93_05320</name>
</gene>
<dbReference type="InterPro" id="IPR011006">
    <property type="entry name" value="CheY-like_superfamily"/>
</dbReference>
<dbReference type="CDD" id="cd17910">
    <property type="entry name" value="CheC_ClassII"/>
    <property type="match status" value="1"/>
</dbReference>
<dbReference type="RefSeq" id="WP_205157452.1">
    <property type="nucleotide sequence ID" value="NZ_JAFEUM010000002.1"/>
</dbReference>
<keyword evidence="6" id="KW-1185">Reference proteome</keyword>
<evidence type="ECO:0000313" key="5">
    <source>
        <dbReference type="EMBL" id="MBM7035823.1"/>
    </source>
</evidence>
<feature type="modified residue" description="4-aspartylphosphate" evidence="3">
    <location>
        <position position="52"/>
    </location>
</feature>
<dbReference type="SUPFAM" id="SSF52172">
    <property type="entry name" value="CheY-like"/>
    <property type="match status" value="1"/>
</dbReference>
<organism evidence="5 6">
    <name type="scientific">Vibrio ulleungensis</name>
    <dbReference type="NCBI Taxonomy" id="2807619"/>
    <lineage>
        <taxon>Bacteria</taxon>
        <taxon>Pseudomonadati</taxon>
        <taxon>Pseudomonadota</taxon>
        <taxon>Gammaproteobacteria</taxon>
        <taxon>Vibrionales</taxon>
        <taxon>Vibrionaceae</taxon>
        <taxon>Vibrio</taxon>
    </lineage>
</organism>
<sequence>MKILICDDSGLARKSLARTITLYTDHPILFAEHGAEALEIIKAESIDILFLDLTMPVMDGFEVLAHLPITDHPLKTIVVSGDVQQQAIDRCYSLGAYGFIKKPFEKSKFESLIEKLGLIEKQDKTNDHQDDDLSPTIKFKEICNVALGAGAAVVSDFIGEFITLPIPNVGPLESSELDMMITDALDRETSIAVAQRFVGSGLHGEAIVCMEGTDIALIGEKLGFSREHSTFNEIVLNIGNLLVASFLTSLSKQLNVDVVLRQPTTLTPDMYKVEDSKPHAQVFTIEFTYRTEHLNFECEVLFLLDDKSRQAIYDIMETF</sequence>
<name>A0ABS2HE13_9VIBR</name>
<dbReference type="InterPro" id="IPR001789">
    <property type="entry name" value="Sig_transdc_resp-reg_receiver"/>
</dbReference>